<feature type="region of interest" description="Disordered" evidence="1">
    <location>
        <begin position="1"/>
        <end position="52"/>
    </location>
</feature>
<name>A0AAE1MMD4_9FABA</name>
<comment type="caution">
    <text evidence="2">The sequence shown here is derived from an EMBL/GenBank/DDBJ whole genome shotgun (WGS) entry which is preliminary data.</text>
</comment>
<feature type="region of interest" description="Disordered" evidence="1">
    <location>
        <begin position="88"/>
        <end position="114"/>
    </location>
</feature>
<accession>A0AAE1MMD4</accession>
<sequence>MAGLNLGGSQTISGSTSQHGEYKGHGIGARALQGYPGGSGGPTPLPVPVISEPPVTPAPTPVAAAQAPWWFNQYYYYNYGTSSIEGNTKQDGTFKGHGTGASIQGGLTASGDIK</sequence>
<evidence type="ECO:0000313" key="2">
    <source>
        <dbReference type="EMBL" id="KAK4265886.1"/>
    </source>
</evidence>
<gene>
    <name evidence="2" type="ORF">QN277_026877</name>
</gene>
<feature type="compositionally biased region" description="Low complexity" evidence="1">
    <location>
        <begin position="7"/>
        <end position="19"/>
    </location>
</feature>
<evidence type="ECO:0000313" key="3">
    <source>
        <dbReference type="Proteomes" id="UP001293593"/>
    </source>
</evidence>
<dbReference type="EMBL" id="JAWXYG010000008">
    <property type="protein sequence ID" value="KAK4265886.1"/>
    <property type="molecule type" value="Genomic_DNA"/>
</dbReference>
<evidence type="ECO:0000256" key="1">
    <source>
        <dbReference type="SAM" id="MobiDB-lite"/>
    </source>
</evidence>
<reference evidence="2" key="1">
    <citation type="submission" date="2023-10" db="EMBL/GenBank/DDBJ databases">
        <title>Chromosome-level genome of the transformable northern wattle, Acacia crassicarpa.</title>
        <authorList>
            <person name="Massaro I."/>
            <person name="Sinha N.R."/>
            <person name="Poethig S."/>
            <person name="Leichty A.R."/>
        </authorList>
    </citation>
    <scope>NUCLEOTIDE SEQUENCE</scope>
    <source>
        <strain evidence="2">Acra3RX</strain>
        <tissue evidence="2">Leaf</tissue>
    </source>
</reference>
<keyword evidence="3" id="KW-1185">Reference proteome</keyword>
<dbReference type="Proteomes" id="UP001293593">
    <property type="component" value="Unassembled WGS sequence"/>
</dbReference>
<dbReference type="AlphaFoldDB" id="A0AAE1MMD4"/>
<organism evidence="2 3">
    <name type="scientific">Acacia crassicarpa</name>
    <name type="common">northern wattle</name>
    <dbReference type="NCBI Taxonomy" id="499986"/>
    <lineage>
        <taxon>Eukaryota</taxon>
        <taxon>Viridiplantae</taxon>
        <taxon>Streptophyta</taxon>
        <taxon>Embryophyta</taxon>
        <taxon>Tracheophyta</taxon>
        <taxon>Spermatophyta</taxon>
        <taxon>Magnoliopsida</taxon>
        <taxon>eudicotyledons</taxon>
        <taxon>Gunneridae</taxon>
        <taxon>Pentapetalae</taxon>
        <taxon>rosids</taxon>
        <taxon>fabids</taxon>
        <taxon>Fabales</taxon>
        <taxon>Fabaceae</taxon>
        <taxon>Caesalpinioideae</taxon>
        <taxon>mimosoid clade</taxon>
        <taxon>Acacieae</taxon>
        <taxon>Acacia</taxon>
    </lineage>
</organism>
<protein>
    <submittedName>
        <fullName evidence="2">Uncharacterized protein</fullName>
    </submittedName>
</protein>
<proteinExistence type="predicted"/>